<accession>A0A918I0F6</accession>
<dbReference type="AlphaFoldDB" id="A0A918I0F6"/>
<evidence type="ECO:0000313" key="2">
    <source>
        <dbReference type="EMBL" id="GGU47575.1"/>
    </source>
</evidence>
<comment type="caution">
    <text evidence="2">The sequence shown here is derived from an EMBL/GenBank/DDBJ whole genome shotgun (WGS) entry which is preliminary data.</text>
</comment>
<protein>
    <submittedName>
        <fullName evidence="2">Uncharacterized protein</fullName>
    </submittedName>
</protein>
<feature type="region of interest" description="Disordered" evidence="1">
    <location>
        <begin position="31"/>
        <end position="53"/>
    </location>
</feature>
<dbReference type="Proteomes" id="UP000636661">
    <property type="component" value="Unassembled WGS sequence"/>
</dbReference>
<proteinExistence type="predicted"/>
<dbReference type="EMBL" id="BMTP01000010">
    <property type="protein sequence ID" value="GGU47575.1"/>
    <property type="molecule type" value="Genomic_DNA"/>
</dbReference>
<feature type="region of interest" description="Disordered" evidence="1">
    <location>
        <begin position="1"/>
        <end position="20"/>
    </location>
</feature>
<evidence type="ECO:0000256" key="1">
    <source>
        <dbReference type="SAM" id="MobiDB-lite"/>
    </source>
</evidence>
<feature type="compositionally biased region" description="Low complexity" evidence="1">
    <location>
        <begin position="41"/>
        <end position="53"/>
    </location>
</feature>
<reference evidence="2" key="1">
    <citation type="journal article" date="2014" name="Int. J. Syst. Evol. Microbiol.">
        <title>Complete genome sequence of Corynebacterium casei LMG S-19264T (=DSM 44701T), isolated from a smear-ripened cheese.</title>
        <authorList>
            <consortium name="US DOE Joint Genome Institute (JGI-PGF)"/>
            <person name="Walter F."/>
            <person name="Albersmeier A."/>
            <person name="Kalinowski J."/>
            <person name="Ruckert C."/>
        </authorList>
    </citation>
    <scope>NUCLEOTIDE SEQUENCE</scope>
    <source>
        <strain evidence="2">JCM 4391</strain>
    </source>
</reference>
<keyword evidence="3" id="KW-1185">Reference proteome</keyword>
<evidence type="ECO:0000313" key="3">
    <source>
        <dbReference type="Proteomes" id="UP000636661"/>
    </source>
</evidence>
<gene>
    <name evidence="2" type="ORF">GCM10010274_40020</name>
</gene>
<sequence length="53" mass="5669">MYAIRGLAGRTRHPRPTTTSTIGRVRLHGAYGARGTRNRTRPAAAPVGAARGR</sequence>
<reference evidence="2" key="2">
    <citation type="submission" date="2020-09" db="EMBL/GenBank/DDBJ databases">
        <authorList>
            <person name="Sun Q."/>
            <person name="Ohkuma M."/>
        </authorList>
    </citation>
    <scope>NUCLEOTIDE SEQUENCE</scope>
    <source>
        <strain evidence="2">JCM 4391</strain>
    </source>
</reference>
<organism evidence="2 3">
    <name type="scientific">Streptomyces lavendofoliae</name>
    <dbReference type="NCBI Taxonomy" id="67314"/>
    <lineage>
        <taxon>Bacteria</taxon>
        <taxon>Bacillati</taxon>
        <taxon>Actinomycetota</taxon>
        <taxon>Actinomycetes</taxon>
        <taxon>Kitasatosporales</taxon>
        <taxon>Streptomycetaceae</taxon>
        <taxon>Streptomyces</taxon>
    </lineage>
</organism>
<name>A0A918I0F6_9ACTN</name>